<accession>A0A5D0NWD9</accession>
<evidence type="ECO:0000313" key="3">
    <source>
        <dbReference type="Proteomes" id="UP000323380"/>
    </source>
</evidence>
<dbReference type="AlphaFoldDB" id="A0A5D0NWD9"/>
<keyword evidence="2" id="KW-0378">Hydrolase</keyword>
<evidence type="ECO:0000259" key="1">
    <source>
        <dbReference type="Pfam" id="PF01979"/>
    </source>
</evidence>
<dbReference type="SUPFAM" id="SSF51556">
    <property type="entry name" value="Metallo-dependent hydrolases"/>
    <property type="match status" value="1"/>
</dbReference>
<dbReference type="Gene3D" id="2.30.40.10">
    <property type="entry name" value="Urease, subunit C, domain 1"/>
    <property type="match status" value="1"/>
</dbReference>
<dbReference type="GO" id="GO:0016810">
    <property type="term" value="F:hydrolase activity, acting on carbon-nitrogen (but not peptide) bonds"/>
    <property type="evidence" value="ECO:0007669"/>
    <property type="project" value="InterPro"/>
</dbReference>
<dbReference type="EMBL" id="VSFG01000001">
    <property type="protein sequence ID" value="TYB48856.1"/>
    <property type="molecule type" value="Genomic_DNA"/>
</dbReference>
<protein>
    <submittedName>
        <fullName evidence="2">Amidohydrolase family protein</fullName>
    </submittedName>
</protein>
<reference evidence="2 3" key="1">
    <citation type="submission" date="2019-08" db="EMBL/GenBank/DDBJ databases">
        <title>Actinomadura sp. nov. CYP1-5 isolated from mountain soil.</title>
        <authorList>
            <person name="Songsumanus A."/>
            <person name="Kuncharoen N."/>
            <person name="Kudo T."/>
            <person name="Yuki M."/>
            <person name="Igarashi Y."/>
            <person name="Tanasupawat S."/>
        </authorList>
    </citation>
    <scope>NUCLEOTIDE SEQUENCE [LARGE SCALE GENOMIC DNA]</scope>
    <source>
        <strain evidence="2 3">JCM 14158</strain>
    </source>
</reference>
<dbReference type="InterPro" id="IPR006680">
    <property type="entry name" value="Amidohydro-rel"/>
</dbReference>
<comment type="caution">
    <text evidence="2">The sequence shown here is derived from an EMBL/GenBank/DDBJ whole genome shotgun (WGS) entry which is preliminary data.</text>
</comment>
<organism evidence="2 3">
    <name type="scientific">Actinomadura chibensis</name>
    <dbReference type="NCBI Taxonomy" id="392828"/>
    <lineage>
        <taxon>Bacteria</taxon>
        <taxon>Bacillati</taxon>
        <taxon>Actinomycetota</taxon>
        <taxon>Actinomycetes</taxon>
        <taxon>Streptosporangiales</taxon>
        <taxon>Thermomonosporaceae</taxon>
        <taxon>Actinomadura</taxon>
    </lineage>
</organism>
<dbReference type="STRING" id="1220554.GCA_001552135_04869"/>
<dbReference type="Pfam" id="PF01979">
    <property type="entry name" value="Amidohydro_1"/>
    <property type="match status" value="1"/>
</dbReference>
<dbReference type="PANTHER" id="PTHR43135">
    <property type="entry name" value="ALPHA-D-RIBOSE 1-METHYLPHOSPHONATE 5-TRIPHOSPHATE DIPHOSPHATASE"/>
    <property type="match status" value="1"/>
</dbReference>
<gene>
    <name evidence="2" type="ORF">FXF69_06790</name>
</gene>
<dbReference type="PANTHER" id="PTHR43135:SF3">
    <property type="entry name" value="ALPHA-D-RIBOSE 1-METHYLPHOSPHONATE 5-TRIPHOSPHATE DIPHOSPHATASE"/>
    <property type="match status" value="1"/>
</dbReference>
<dbReference type="Gene3D" id="3.20.20.140">
    <property type="entry name" value="Metal-dependent hydrolases"/>
    <property type="match status" value="1"/>
</dbReference>
<evidence type="ECO:0000313" key="2">
    <source>
        <dbReference type="EMBL" id="TYB48856.1"/>
    </source>
</evidence>
<feature type="domain" description="Amidohydrolase-related" evidence="1">
    <location>
        <begin position="50"/>
        <end position="395"/>
    </location>
</feature>
<dbReference type="SUPFAM" id="SSF51338">
    <property type="entry name" value="Composite domain of metallo-dependent hydrolases"/>
    <property type="match status" value="1"/>
</dbReference>
<keyword evidence="3" id="KW-1185">Reference proteome</keyword>
<dbReference type="InterPro" id="IPR011059">
    <property type="entry name" value="Metal-dep_hydrolase_composite"/>
</dbReference>
<sequence length="407" mass="42264">MRTLYHGAEIFDGTGAAPRAGDVVVEDGRIVAVGAGLDGDTGVDLTGHALLPGLIDCHVHVMVSEYDVVRLLEAPYSLQYYSAARNLGLLIDCGLTTVRDAAGADLGTKRAVDLGLVRGPRLRIAVTMLSQTGGHADPWLPSGHRVPVPPGNPALPDGVVDGVDQMRTRVRELVRAGADWVKVASSGGVMSPGTDPRRPQFSPEELRTAVAEASAAGLGVMAHAQATAGIRNAVLAGVRSVEHGIYLDDDAVSMMLERGTVLVPTLIAPYSVLHAVQNGAAVGESALSKVQEVIEAHRDSFRRAVAAGVPIAMGTDAIGYPHGRNLEELALMRDGGMSPAEALASATSAAASLLGLRDELGTLEPGKRADLVVVEGDPLELDTLRDRVRAVVKDGELAAGRLPGGEA</sequence>
<dbReference type="RefSeq" id="WP_067895563.1">
    <property type="nucleotide sequence ID" value="NZ_VSFG01000001.1"/>
</dbReference>
<dbReference type="InterPro" id="IPR057744">
    <property type="entry name" value="OTAase-like"/>
</dbReference>
<proteinExistence type="predicted"/>
<dbReference type="CDD" id="cd01299">
    <property type="entry name" value="Met_dep_hydrolase_A"/>
    <property type="match status" value="1"/>
</dbReference>
<dbReference type="InterPro" id="IPR051781">
    <property type="entry name" value="Metallo-dep_Hydrolase"/>
</dbReference>
<dbReference type="Proteomes" id="UP000323380">
    <property type="component" value="Unassembled WGS sequence"/>
</dbReference>
<name>A0A5D0NWD9_9ACTN</name>
<dbReference type="InterPro" id="IPR032466">
    <property type="entry name" value="Metal_Hydrolase"/>
</dbReference>